<dbReference type="EMBL" id="FQZQ01000004">
    <property type="protein sequence ID" value="SHJ03661.1"/>
    <property type="molecule type" value="Genomic_DNA"/>
</dbReference>
<feature type="compositionally biased region" description="Polar residues" evidence="1">
    <location>
        <begin position="63"/>
        <end position="73"/>
    </location>
</feature>
<dbReference type="SUPFAM" id="SSF51294">
    <property type="entry name" value="Hedgehog/intein (Hint) domain"/>
    <property type="match status" value="1"/>
</dbReference>
<sequence length="341" mass="36412">MPIETLYALGENQMTVSGGGQLSGITGGDGSHLAGLTITLNNNNWEAMAVLDTEDSFDDSDNSQRLSGDQSFDGTMYTDDSRVEAEYGLTLQDPDGNTYTVVGFNINEGGGASYATVEGLAFVGGVAGFPPIGVPLTVIATYEGPSVDYVDLATPPCFTQGALVKTPGGLRAVEQLREGDMVVTRDNGGVPVRKVLSTRLPGAVLRREPQFRPILFRRDAIAPGVPARDTWLSPQHRVLVTGWKAQLFFGEPEVLVPATRLVNGISIHREPRSAAVSYIHLLLEDHEILTVDGLDSESFFPDEMSAAGAEEMRQLFGNDQGAVMQTARTVARGPGCRLLGA</sequence>
<evidence type="ECO:0000259" key="2">
    <source>
        <dbReference type="Pfam" id="PF13403"/>
    </source>
</evidence>
<feature type="region of interest" description="Disordered" evidence="1">
    <location>
        <begin position="55"/>
        <end position="75"/>
    </location>
</feature>
<dbReference type="Proteomes" id="UP000183982">
    <property type="component" value="Unassembled WGS sequence"/>
</dbReference>
<dbReference type="STRING" id="1470563.SAMN05444000_104225"/>
<organism evidence="3 4">
    <name type="scientific">Shimia gijangensis</name>
    <dbReference type="NCBI Taxonomy" id="1470563"/>
    <lineage>
        <taxon>Bacteria</taxon>
        <taxon>Pseudomonadati</taxon>
        <taxon>Pseudomonadota</taxon>
        <taxon>Alphaproteobacteria</taxon>
        <taxon>Rhodobacterales</taxon>
        <taxon>Roseobacteraceae</taxon>
    </lineage>
</organism>
<evidence type="ECO:0000313" key="4">
    <source>
        <dbReference type="Proteomes" id="UP000183982"/>
    </source>
</evidence>
<dbReference type="InterPro" id="IPR028992">
    <property type="entry name" value="Hedgehog/Intein_dom"/>
</dbReference>
<gene>
    <name evidence="3" type="ORF">SAMN05444000_104225</name>
</gene>
<dbReference type="RefSeq" id="WP_139280645.1">
    <property type="nucleotide sequence ID" value="NZ_FQZQ01000004.1"/>
</dbReference>
<accession>A0A1M6G115</accession>
<dbReference type="AlphaFoldDB" id="A0A1M6G115"/>
<dbReference type="Pfam" id="PF13403">
    <property type="entry name" value="Hint_2"/>
    <property type="match status" value="1"/>
</dbReference>
<evidence type="ECO:0000313" key="3">
    <source>
        <dbReference type="EMBL" id="SHJ03661.1"/>
    </source>
</evidence>
<dbReference type="InterPro" id="IPR036844">
    <property type="entry name" value="Hint_dom_sf"/>
</dbReference>
<reference evidence="4" key="1">
    <citation type="submission" date="2016-11" db="EMBL/GenBank/DDBJ databases">
        <authorList>
            <person name="Varghese N."/>
            <person name="Submissions S."/>
        </authorList>
    </citation>
    <scope>NUCLEOTIDE SEQUENCE [LARGE SCALE GENOMIC DNA]</scope>
    <source>
        <strain evidence="4">DSM 100564</strain>
    </source>
</reference>
<dbReference type="Gene3D" id="2.170.16.10">
    <property type="entry name" value="Hedgehog/Intein (Hint) domain"/>
    <property type="match status" value="1"/>
</dbReference>
<protein>
    <submittedName>
        <fullName evidence="3">Hint domain-containing protein</fullName>
    </submittedName>
</protein>
<feature type="domain" description="Hedgehog/Intein (Hint)" evidence="2">
    <location>
        <begin position="156"/>
        <end position="302"/>
    </location>
</feature>
<name>A0A1M6G115_9RHOB</name>
<keyword evidence="4" id="KW-1185">Reference proteome</keyword>
<evidence type="ECO:0000256" key="1">
    <source>
        <dbReference type="SAM" id="MobiDB-lite"/>
    </source>
</evidence>
<proteinExistence type="predicted"/>
<dbReference type="OrthoDB" id="6305173at2"/>